<protein>
    <submittedName>
        <fullName evidence="2">24759_t:CDS:1</fullName>
    </submittedName>
</protein>
<proteinExistence type="predicted"/>
<dbReference type="Proteomes" id="UP000789759">
    <property type="component" value="Unassembled WGS sequence"/>
</dbReference>
<accession>A0A9N9J8D1</accession>
<dbReference type="OrthoDB" id="2445816at2759"/>
<comment type="caution">
    <text evidence="2">The sequence shown here is derived from an EMBL/GenBank/DDBJ whole genome shotgun (WGS) entry which is preliminary data.</text>
</comment>
<sequence length="179" mass="20743">MRVSIFIETKEIRLIVRIKELEQSQTKTDKLIVRITELEYAKEKNIKLKAEVAKLRHDFEKIKLQIQVITNKKDIPSTDISHSLANKTTITSNSLSISSEDKKIDEFIDSKYKEKVNLSCDIKTISQENDYDIIEGEIKITFQVNNQQKTILSSLPVKDFDDSDEIELTKNQNIELDLI</sequence>
<dbReference type="EMBL" id="CAJVQA010021423">
    <property type="protein sequence ID" value="CAG8768828.1"/>
    <property type="molecule type" value="Genomic_DNA"/>
</dbReference>
<evidence type="ECO:0000313" key="3">
    <source>
        <dbReference type="Proteomes" id="UP000789759"/>
    </source>
</evidence>
<evidence type="ECO:0000313" key="2">
    <source>
        <dbReference type="EMBL" id="CAG8768828.1"/>
    </source>
</evidence>
<feature type="coiled-coil region" evidence="1">
    <location>
        <begin position="38"/>
        <end position="65"/>
    </location>
</feature>
<organism evidence="2 3">
    <name type="scientific">Cetraspora pellucida</name>
    <dbReference type="NCBI Taxonomy" id="1433469"/>
    <lineage>
        <taxon>Eukaryota</taxon>
        <taxon>Fungi</taxon>
        <taxon>Fungi incertae sedis</taxon>
        <taxon>Mucoromycota</taxon>
        <taxon>Glomeromycotina</taxon>
        <taxon>Glomeromycetes</taxon>
        <taxon>Diversisporales</taxon>
        <taxon>Gigasporaceae</taxon>
        <taxon>Cetraspora</taxon>
    </lineage>
</organism>
<reference evidence="2" key="1">
    <citation type="submission" date="2021-06" db="EMBL/GenBank/DDBJ databases">
        <authorList>
            <person name="Kallberg Y."/>
            <person name="Tangrot J."/>
            <person name="Rosling A."/>
        </authorList>
    </citation>
    <scope>NUCLEOTIDE SEQUENCE</scope>
    <source>
        <strain evidence="2">FL966</strain>
    </source>
</reference>
<gene>
    <name evidence="2" type="ORF">CPELLU_LOCUS15747</name>
</gene>
<evidence type="ECO:0000256" key="1">
    <source>
        <dbReference type="SAM" id="Coils"/>
    </source>
</evidence>
<dbReference type="AlphaFoldDB" id="A0A9N9J8D1"/>
<keyword evidence="1" id="KW-0175">Coiled coil</keyword>
<keyword evidence="3" id="KW-1185">Reference proteome</keyword>
<name>A0A9N9J8D1_9GLOM</name>